<gene>
    <name evidence="2" type="ORF">LKD70_01885</name>
</gene>
<evidence type="ECO:0000313" key="3">
    <source>
        <dbReference type="Proteomes" id="UP001198151"/>
    </source>
</evidence>
<protein>
    <submittedName>
        <fullName evidence="2">Rpn family recombination-promoting nuclease/putative transposase</fullName>
    </submittedName>
</protein>
<reference evidence="2 3" key="1">
    <citation type="submission" date="2021-10" db="EMBL/GenBank/DDBJ databases">
        <title>Anaerobic single-cell dispensing facilitates the cultivation of human gut bacteria.</title>
        <authorList>
            <person name="Afrizal A."/>
        </authorList>
    </citation>
    <scope>NUCLEOTIDE SEQUENCE [LARGE SCALE GENOMIC DNA]</scope>
    <source>
        <strain evidence="2 3">CLA-AA-H200</strain>
    </source>
</reference>
<dbReference type="Pfam" id="PF04754">
    <property type="entry name" value="Transposase_31"/>
    <property type="match status" value="1"/>
</dbReference>
<name>A0ABS8FTA3_9FIRM</name>
<evidence type="ECO:0000259" key="1">
    <source>
        <dbReference type="Pfam" id="PF04754"/>
    </source>
</evidence>
<organism evidence="2 3">
    <name type="scientific">Ruminococcus turbiniformis</name>
    <dbReference type="NCBI Taxonomy" id="2881258"/>
    <lineage>
        <taxon>Bacteria</taxon>
        <taxon>Bacillati</taxon>
        <taxon>Bacillota</taxon>
        <taxon>Clostridia</taxon>
        <taxon>Eubacteriales</taxon>
        <taxon>Oscillospiraceae</taxon>
        <taxon>Ruminococcus</taxon>
    </lineage>
</organism>
<proteinExistence type="predicted"/>
<dbReference type="InterPro" id="IPR006842">
    <property type="entry name" value="Transposase_31"/>
</dbReference>
<dbReference type="Proteomes" id="UP001198151">
    <property type="component" value="Unassembled WGS sequence"/>
</dbReference>
<accession>A0ABS8FTA3</accession>
<dbReference type="EMBL" id="JAJEQX010000002">
    <property type="protein sequence ID" value="MCC2253202.1"/>
    <property type="molecule type" value="Genomic_DNA"/>
</dbReference>
<keyword evidence="3" id="KW-1185">Reference proteome</keyword>
<evidence type="ECO:0000313" key="2">
    <source>
        <dbReference type="EMBL" id="MCC2253202.1"/>
    </source>
</evidence>
<comment type="caution">
    <text evidence="2">The sequence shown here is derived from an EMBL/GenBank/DDBJ whole genome shotgun (WGS) entry which is preliminary data.</text>
</comment>
<feature type="domain" description="Transposase (putative) YhgA-like" evidence="1">
    <location>
        <begin position="26"/>
        <end position="204"/>
    </location>
</feature>
<dbReference type="RefSeq" id="WP_227706426.1">
    <property type="nucleotide sequence ID" value="NZ_JAJEQX010000002.1"/>
</dbReference>
<sequence length="323" mass="37892">MFDNHILCAQFLRGYTDVKLLENVQPEDIEDISERFLWMWQEGRDSDSVKKIHLNRNAESDTLFLIAMIEHQSAVDHDMAFRILRYIVQILTDYAQEQEEKCTGITKKKSFRYPPILPIVFYDGIGNWTAATNFREKVYLNEVLGEYIPDFRYLVVPLSRYTNQELVDKSDELSLIMLIDKLRSTADFQKLKEIPAEYFENLSRNSPESVLKLIGKIITVLLLRLNVPKDEVEVFTDQIERRNFTMLFENFEAYDVQETRRISKAEARAEDITDLLSDLGDIPEEIKEKLRQEQDLDTLKKWLKLAARAKSMEQFASEIESGR</sequence>